<gene>
    <name evidence="1" type="ORF">A4R35_12385</name>
</gene>
<dbReference type="InterPro" id="IPR009078">
    <property type="entry name" value="Ferritin-like_SF"/>
</dbReference>
<dbReference type="InterPro" id="IPR012347">
    <property type="entry name" value="Ferritin-like"/>
</dbReference>
<organism evidence="1 2">
    <name type="scientific">Thermogemmatispora tikiterensis</name>
    <dbReference type="NCBI Taxonomy" id="1825093"/>
    <lineage>
        <taxon>Bacteria</taxon>
        <taxon>Bacillati</taxon>
        <taxon>Chloroflexota</taxon>
        <taxon>Ktedonobacteria</taxon>
        <taxon>Thermogemmatisporales</taxon>
        <taxon>Thermogemmatisporaceae</taxon>
        <taxon>Thermogemmatispora</taxon>
    </lineage>
</organism>
<dbReference type="OrthoDB" id="9789947at2"/>
<dbReference type="PANTHER" id="PTHR30458:SF0">
    <property type="entry name" value="1,2-PHENYLACETYL-COA EPOXIDASE, SUBUNIT C"/>
    <property type="match status" value="1"/>
</dbReference>
<accession>A0A328VQE2</accession>
<reference evidence="1 2" key="1">
    <citation type="submission" date="2016-08" db="EMBL/GenBank/DDBJ databases">
        <title>Analysis of Carbohydrate Active Enzymes in Thermogemmatispora T81 Reveals Carbohydrate Degradation Ability.</title>
        <authorList>
            <person name="Tomazini A."/>
            <person name="Lal S."/>
            <person name="Stott M."/>
            <person name="Henrissat B."/>
            <person name="Polikarpov I."/>
            <person name="Sparling R."/>
            <person name="Levin D.B."/>
        </authorList>
    </citation>
    <scope>NUCLEOTIDE SEQUENCE [LARGE SCALE GENOMIC DNA]</scope>
    <source>
        <strain evidence="1 2">T81</strain>
    </source>
</reference>
<dbReference type="EMBL" id="MCIF01000002">
    <property type="protein sequence ID" value="RAQ96335.1"/>
    <property type="molecule type" value="Genomic_DNA"/>
</dbReference>
<evidence type="ECO:0000313" key="1">
    <source>
        <dbReference type="EMBL" id="RAQ96335.1"/>
    </source>
</evidence>
<dbReference type="GO" id="GO:0010124">
    <property type="term" value="P:phenylacetate catabolic process"/>
    <property type="evidence" value="ECO:0007669"/>
    <property type="project" value="InterPro"/>
</dbReference>
<evidence type="ECO:0000313" key="2">
    <source>
        <dbReference type="Proteomes" id="UP000248706"/>
    </source>
</evidence>
<dbReference type="RefSeq" id="WP_112429831.1">
    <property type="nucleotide sequence ID" value="NZ_MCIF01000002.1"/>
</dbReference>
<name>A0A328VQE2_9CHLR</name>
<sequence length="265" mass="29737">MTGTAAARIDNAALFAVLASLADNKQAIGRRYAYWANGAPALEAAVAAAAMTQDEIGHARTLYPLLEDFAQAAADPRQVAPETRTLRYHLAFLDSEFASWSDFVATNFLLDGALTTFFEAAQHSAYEPLRQRARKIVQEEQVHRTHAEGWVRRLAKAGGAVRQALVSSLQRLWQETLCWFGPDDDPVMSQLYREGFIDAPPAELRSRYLQRVMPLLESLAIEMPARFDPESKRWLPGEALPWERWEAGSRRLRPAGQEATEEEQP</sequence>
<comment type="caution">
    <text evidence="1">The sequence shown here is derived from an EMBL/GenBank/DDBJ whole genome shotgun (WGS) entry which is preliminary data.</text>
</comment>
<proteinExistence type="predicted"/>
<dbReference type="Gene3D" id="1.20.1260.10">
    <property type="match status" value="1"/>
</dbReference>
<evidence type="ECO:0008006" key="3">
    <source>
        <dbReference type="Google" id="ProtNLM"/>
    </source>
</evidence>
<protein>
    <recommendedName>
        <fullName evidence="3">Phenylacetic acid catabolic</fullName>
    </recommendedName>
</protein>
<dbReference type="AlphaFoldDB" id="A0A328VQE2"/>
<dbReference type="InterPro" id="IPR007814">
    <property type="entry name" value="PaaA_PaaC"/>
</dbReference>
<keyword evidence="2" id="KW-1185">Reference proteome</keyword>
<dbReference type="InterPro" id="IPR052703">
    <property type="entry name" value="Aromatic_CoA_ox/epox"/>
</dbReference>
<dbReference type="PANTHER" id="PTHR30458">
    <property type="entry name" value="PHENYLACETIC ACID DEGRADATION PROTEIN PAA"/>
    <property type="match status" value="1"/>
</dbReference>
<dbReference type="Pfam" id="PF05138">
    <property type="entry name" value="PaaA_PaaC"/>
    <property type="match status" value="1"/>
</dbReference>
<dbReference type="GO" id="GO:0005829">
    <property type="term" value="C:cytosol"/>
    <property type="evidence" value="ECO:0007669"/>
    <property type="project" value="TreeGrafter"/>
</dbReference>
<dbReference type="Proteomes" id="UP000248706">
    <property type="component" value="Unassembled WGS sequence"/>
</dbReference>
<dbReference type="SUPFAM" id="SSF47240">
    <property type="entry name" value="Ferritin-like"/>
    <property type="match status" value="1"/>
</dbReference>